<keyword evidence="10" id="KW-0675">Receptor</keyword>
<dbReference type="InterPro" id="IPR002159">
    <property type="entry name" value="CD36_fam"/>
</dbReference>
<feature type="transmembrane region" description="Helical" evidence="13">
    <location>
        <begin position="183"/>
        <end position="204"/>
    </location>
</feature>
<evidence type="ECO:0000256" key="2">
    <source>
        <dbReference type="ARBA" id="ARBA00010532"/>
    </source>
</evidence>
<comment type="similarity">
    <text evidence="2">Belongs to the CD36 family.</text>
</comment>
<protein>
    <recommendedName>
        <fullName evidence="12">Sensory neuron membrane protein 2</fullName>
    </recommendedName>
</protein>
<keyword evidence="15" id="KW-1185">Reference proteome</keyword>
<dbReference type="AlphaFoldDB" id="A0A834LZ66"/>
<evidence type="ECO:0000313" key="14">
    <source>
        <dbReference type="EMBL" id="KAF7265886.1"/>
    </source>
</evidence>
<keyword evidence="5 13" id="KW-0812">Transmembrane</keyword>
<evidence type="ECO:0000256" key="9">
    <source>
        <dbReference type="ARBA" id="ARBA00023157"/>
    </source>
</evidence>
<dbReference type="EMBL" id="JAACXV010014582">
    <property type="protein sequence ID" value="KAF7265886.1"/>
    <property type="molecule type" value="Genomic_DNA"/>
</dbReference>
<evidence type="ECO:0000256" key="12">
    <source>
        <dbReference type="ARBA" id="ARBA00040645"/>
    </source>
</evidence>
<keyword evidence="8 13" id="KW-0472">Membrane</keyword>
<name>A0A834LZ66_RHYFE</name>
<evidence type="ECO:0000256" key="5">
    <source>
        <dbReference type="ARBA" id="ARBA00022692"/>
    </source>
</evidence>
<keyword evidence="7 13" id="KW-1133">Transmembrane helix</keyword>
<evidence type="ECO:0000256" key="7">
    <source>
        <dbReference type="ARBA" id="ARBA00022989"/>
    </source>
</evidence>
<organism evidence="14 15">
    <name type="scientific">Rhynchophorus ferrugineus</name>
    <name type="common">Red palm weevil</name>
    <name type="synonym">Curculio ferrugineus</name>
    <dbReference type="NCBI Taxonomy" id="354439"/>
    <lineage>
        <taxon>Eukaryota</taxon>
        <taxon>Metazoa</taxon>
        <taxon>Ecdysozoa</taxon>
        <taxon>Arthropoda</taxon>
        <taxon>Hexapoda</taxon>
        <taxon>Insecta</taxon>
        <taxon>Pterygota</taxon>
        <taxon>Neoptera</taxon>
        <taxon>Endopterygota</taxon>
        <taxon>Coleoptera</taxon>
        <taxon>Polyphaga</taxon>
        <taxon>Cucujiformia</taxon>
        <taxon>Curculionidae</taxon>
        <taxon>Dryophthorinae</taxon>
        <taxon>Rhynchophorus</taxon>
    </lineage>
</organism>
<comment type="subcellular location">
    <subcellularLocation>
        <location evidence="1">Cell membrane</location>
    </subcellularLocation>
</comment>
<dbReference type="Proteomes" id="UP000625711">
    <property type="component" value="Unassembled WGS sequence"/>
</dbReference>
<dbReference type="GO" id="GO:0005044">
    <property type="term" value="F:scavenger receptor activity"/>
    <property type="evidence" value="ECO:0007669"/>
    <property type="project" value="TreeGrafter"/>
</dbReference>
<evidence type="ECO:0000256" key="4">
    <source>
        <dbReference type="ARBA" id="ARBA00022606"/>
    </source>
</evidence>
<keyword evidence="3" id="KW-1003">Cell membrane</keyword>
<dbReference type="PANTHER" id="PTHR11923">
    <property type="entry name" value="SCAVENGER RECEPTOR CLASS B TYPE-1 SR-B1"/>
    <property type="match status" value="1"/>
</dbReference>
<dbReference type="PANTHER" id="PTHR11923:SF109">
    <property type="entry name" value="SENSORY NEURON MEMBRANE PROTEIN 2"/>
    <property type="match status" value="1"/>
</dbReference>
<dbReference type="PRINTS" id="PR01609">
    <property type="entry name" value="CD36FAMILY"/>
</dbReference>
<keyword evidence="11" id="KW-0325">Glycoprotein</keyword>
<dbReference type="GO" id="GO:0005737">
    <property type="term" value="C:cytoplasm"/>
    <property type="evidence" value="ECO:0007669"/>
    <property type="project" value="TreeGrafter"/>
</dbReference>
<accession>A0A834LZ66</accession>
<evidence type="ECO:0000256" key="8">
    <source>
        <dbReference type="ARBA" id="ARBA00023136"/>
    </source>
</evidence>
<evidence type="ECO:0000256" key="6">
    <source>
        <dbReference type="ARBA" id="ARBA00022725"/>
    </source>
</evidence>
<reference evidence="14" key="1">
    <citation type="submission" date="2020-08" db="EMBL/GenBank/DDBJ databases">
        <title>Genome sequencing and assembly of the red palm weevil Rhynchophorus ferrugineus.</title>
        <authorList>
            <person name="Dias G.B."/>
            <person name="Bergman C.M."/>
            <person name="Manee M."/>
        </authorList>
    </citation>
    <scope>NUCLEOTIDE SEQUENCE</scope>
    <source>
        <strain evidence="14">AA-2017</strain>
        <tissue evidence="14">Whole larva</tissue>
    </source>
</reference>
<dbReference type="GO" id="GO:0007608">
    <property type="term" value="P:sensory perception of smell"/>
    <property type="evidence" value="ECO:0007669"/>
    <property type="project" value="UniProtKB-KW"/>
</dbReference>
<evidence type="ECO:0000313" key="15">
    <source>
        <dbReference type="Proteomes" id="UP000625711"/>
    </source>
</evidence>
<evidence type="ECO:0000256" key="13">
    <source>
        <dbReference type="SAM" id="Phobius"/>
    </source>
</evidence>
<evidence type="ECO:0000256" key="10">
    <source>
        <dbReference type="ARBA" id="ARBA00023170"/>
    </source>
</evidence>
<keyword evidence="6" id="KW-0552">Olfaction</keyword>
<proteinExistence type="inferred from homology"/>
<keyword evidence="4" id="KW-0716">Sensory transduction</keyword>
<gene>
    <name evidence="14" type="ORF">GWI33_020633</name>
</gene>
<comment type="caution">
    <text evidence="14">The sequence shown here is derived from an EMBL/GenBank/DDBJ whole genome shotgun (WGS) entry which is preliminary data.</text>
</comment>
<evidence type="ECO:0000256" key="3">
    <source>
        <dbReference type="ARBA" id="ARBA00022475"/>
    </source>
</evidence>
<evidence type="ECO:0000256" key="1">
    <source>
        <dbReference type="ARBA" id="ARBA00004236"/>
    </source>
</evidence>
<sequence length="215" mass="24335">MPPKYNLTSNIQEYKGNRDSYNGLQAYRYEAPDTIFKSSTNNPENDCFCTKSTRDINNEENCYLNGVVDFKPCIGSPILVAQPHFLNADNSYLEMVDGLSPDKESHGIYLLLEPNTGTPLKARKRMQLNCVLKKESLLSSITPQNMTEVVFPFLWLEEGADLPQKYVDMVQNQYFDKVKLAHIISYVLIGVSTGTLTICVFFLLRKACVKTNPTV</sequence>
<keyword evidence="9" id="KW-1015">Disulfide bond</keyword>
<dbReference type="GO" id="GO:0005886">
    <property type="term" value="C:plasma membrane"/>
    <property type="evidence" value="ECO:0007669"/>
    <property type="project" value="UniProtKB-SubCell"/>
</dbReference>
<dbReference type="OrthoDB" id="195015at2759"/>
<evidence type="ECO:0000256" key="11">
    <source>
        <dbReference type="ARBA" id="ARBA00023180"/>
    </source>
</evidence>
<dbReference type="Pfam" id="PF01130">
    <property type="entry name" value="CD36"/>
    <property type="match status" value="1"/>
</dbReference>